<evidence type="ECO:0000313" key="4">
    <source>
        <dbReference type="Proteomes" id="UP000007635"/>
    </source>
</evidence>
<reference evidence="3" key="2">
    <citation type="submission" date="2025-08" db="UniProtKB">
        <authorList>
            <consortium name="Ensembl"/>
        </authorList>
    </citation>
    <scope>IDENTIFICATION</scope>
</reference>
<dbReference type="SMART" id="SM00439">
    <property type="entry name" value="BAH"/>
    <property type="match status" value="1"/>
</dbReference>
<dbReference type="Pfam" id="PF01426">
    <property type="entry name" value="BAH"/>
    <property type="match status" value="1"/>
</dbReference>
<dbReference type="GO" id="GO:0003682">
    <property type="term" value="F:chromatin binding"/>
    <property type="evidence" value="ECO:0007669"/>
    <property type="project" value="InterPro"/>
</dbReference>
<protein>
    <recommendedName>
        <fullName evidence="2">BAH domain-containing protein</fullName>
    </recommendedName>
</protein>
<accession>A0AAQ4QZN9</accession>
<dbReference type="Ensembl" id="ENSGACT00000068716.1">
    <property type="protein sequence ID" value="ENSGACP00000055813.1"/>
    <property type="gene ID" value="ENSGACG00000023243.1"/>
</dbReference>
<feature type="compositionally biased region" description="Basic and acidic residues" evidence="1">
    <location>
        <begin position="34"/>
        <end position="46"/>
    </location>
</feature>
<feature type="domain" description="BAH" evidence="2">
    <location>
        <begin position="147"/>
        <end position="268"/>
    </location>
</feature>
<evidence type="ECO:0000313" key="3">
    <source>
        <dbReference type="Ensembl" id="ENSGACP00000055813.1"/>
    </source>
</evidence>
<dbReference type="PANTHER" id="PTHR12505:SF22">
    <property type="entry name" value="BAH AND COILED-COIL DOMAIN-CONTAINING PROTEIN 1"/>
    <property type="match status" value="1"/>
</dbReference>
<evidence type="ECO:0000256" key="1">
    <source>
        <dbReference type="SAM" id="MobiDB-lite"/>
    </source>
</evidence>
<dbReference type="InterPro" id="IPR043151">
    <property type="entry name" value="BAH_sf"/>
</dbReference>
<feature type="region of interest" description="Disordered" evidence="1">
    <location>
        <begin position="264"/>
        <end position="318"/>
    </location>
</feature>
<proteinExistence type="predicted"/>
<dbReference type="PANTHER" id="PTHR12505">
    <property type="entry name" value="PHD FINGER TRANSCRIPTION FACTOR"/>
    <property type="match status" value="1"/>
</dbReference>
<reference evidence="3 4" key="1">
    <citation type="journal article" date="2021" name="G3 (Bethesda)">
        <title>Improved contiguity of the threespine stickleback genome using long-read sequencing.</title>
        <authorList>
            <person name="Nath S."/>
            <person name="Shaw D.E."/>
            <person name="White M.A."/>
        </authorList>
    </citation>
    <scope>NUCLEOTIDE SEQUENCE [LARGE SCALE GENOMIC DNA]</scope>
    <source>
        <strain evidence="3 4">Lake Benthic</strain>
    </source>
</reference>
<evidence type="ECO:0000259" key="2">
    <source>
        <dbReference type="PROSITE" id="PS51038"/>
    </source>
</evidence>
<reference evidence="3" key="3">
    <citation type="submission" date="2025-09" db="UniProtKB">
        <authorList>
            <consortium name="Ensembl"/>
        </authorList>
    </citation>
    <scope>IDENTIFICATION</scope>
</reference>
<feature type="region of interest" description="Disordered" evidence="1">
    <location>
        <begin position="1"/>
        <end position="129"/>
    </location>
</feature>
<feature type="compositionally biased region" description="Low complexity" evidence="1">
    <location>
        <begin position="47"/>
        <end position="58"/>
    </location>
</feature>
<dbReference type="AlphaFoldDB" id="A0AAQ4QZN9"/>
<feature type="compositionally biased region" description="Pro residues" evidence="1">
    <location>
        <begin position="103"/>
        <end position="113"/>
    </location>
</feature>
<dbReference type="InterPro" id="IPR052429">
    <property type="entry name" value="BAH_domain_protein"/>
</dbReference>
<feature type="compositionally biased region" description="Low complexity" evidence="1">
    <location>
        <begin position="1"/>
        <end position="23"/>
    </location>
</feature>
<dbReference type="GeneTree" id="ENSGT00940000160116"/>
<dbReference type="CDD" id="cd04714">
    <property type="entry name" value="BAH_BAHCC1"/>
    <property type="match status" value="1"/>
</dbReference>
<organism evidence="3 4">
    <name type="scientific">Gasterosteus aculeatus aculeatus</name>
    <name type="common">three-spined stickleback</name>
    <dbReference type="NCBI Taxonomy" id="481459"/>
    <lineage>
        <taxon>Eukaryota</taxon>
        <taxon>Metazoa</taxon>
        <taxon>Chordata</taxon>
        <taxon>Craniata</taxon>
        <taxon>Vertebrata</taxon>
        <taxon>Euteleostomi</taxon>
        <taxon>Actinopterygii</taxon>
        <taxon>Neopterygii</taxon>
        <taxon>Teleostei</taxon>
        <taxon>Neoteleostei</taxon>
        <taxon>Acanthomorphata</taxon>
        <taxon>Eupercaria</taxon>
        <taxon>Perciformes</taxon>
        <taxon>Cottioidei</taxon>
        <taxon>Gasterosteales</taxon>
        <taxon>Gasterosteidae</taxon>
        <taxon>Gasterosteus</taxon>
    </lineage>
</organism>
<dbReference type="Gene3D" id="2.30.30.490">
    <property type="match status" value="1"/>
</dbReference>
<dbReference type="PROSITE" id="PS51038">
    <property type="entry name" value="BAH"/>
    <property type="match status" value="1"/>
</dbReference>
<sequence length="371" mass="40413">MTSDPANSGSSPSASAPPHGYAAKAGAAVPGSKVRAERADGRKEFASKGSVAGGSSAARNQLKRKEGISSSHHQRQISHVSRQTKPASKDPAAAKRQRMSSPEPLPHMAPPLPGRQLWKWSGNPTQRRGLKGKARKLFYKAIVRGKETVRVGDCAVFLSPGRPQLPYVGRVESLWESWSSSMVVRVKWFYHPEETRLGKRHRDGKNALYQSSHEDENDVQTISHRCQVVSRGEYDHLTRDRKPGGAADDLFYLAGTYEPTTGHLIGRSYGEGAGGTERIDPPRVGEGAGPLDRTGTRRSLVSSGERERRAPPPSGWNNTVPRRCDETCRGRGGPRFEVQSLGCAVQAGGGQSKQRLGVNHTGFGGFSWSYW</sequence>
<keyword evidence="4" id="KW-1185">Reference proteome</keyword>
<name>A0AAQ4QZN9_GASAC</name>
<dbReference type="InterPro" id="IPR001025">
    <property type="entry name" value="BAH_dom"/>
</dbReference>
<dbReference type="Proteomes" id="UP000007635">
    <property type="component" value="Chromosome V"/>
</dbReference>